<dbReference type="PATRIC" id="fig|1208365.4.peg.52"/>
<feature type="transmembrane region" description="Helical" evidence="6">
    <location>
        <begin position="270"/>
        <end position="289"/>
    </location>
</feature>
<dbReference type="InterPro" id="IPR036259">
    <property type="entry name" value="MFS_trans_sf"/>
</dbReference>
<dbReference type="PANTHER" id="PTHR23519:SF1">
    <property type="entry name" value="AUTOPHAGY-RELATED PROTEIN 22"/>
    <property type="match status" value="1"/>
</dbReference>
<feature type="transmembrane region" description="Helical" evidence="6">
    <location>
        <begin position="301"/>
        <end position="319"/>
    </location>
</feature>
<feature type="transmembrane region" description="Helical" evidence="6">
    <location>
        <begin position="182"/>
        <end position="202"/>
    </location>
</feature>
<evidence type="ECO:0000313" key="8">
    <source>
        <dbReference type="EMBL" id="EKO37032.1"/>
    </source>
</evidence>
<evidence type="ECO:0000256" key="4">
    <source>
        <dbReference type="ARBA" id="ARBA00022989"/>
    </source>
</evidence>
<dbReference type="InterPro" id="IPR024671">
    <property type="entry name" value="Atg22-like"/>
</dbReference>
<dbReference type="AlphaFoldDB" id="K6FEL0"/>
<gene>
    <name evidence="8" type="ORF">B273_0049</name>
</gene>
<accession>K6FEL0</accession>
<dbReference type="EMBL" id="AMWX01000001">
    <property type="protein sequence ID" value="EKO37032.1"/>
    <property type="molecule type" value="Genomic_DNA"/>
</dbReference>
<keyword evidence="2" id="KW-0813">Transport</keyword>
<evidence type="ECO:0000256" key="2">
    <source>
        <dbReference type="ARBA" id="ARBA00022448"/>
    </source>
</evidence>
<evidence type="ECO:0000256" key="3">
    <source>
        <dbReference type="ARBA" id="ARBA00022692"/>
    </source>
</evidence>
<dbReference type="GO" id="GO:0012505">
    <property type="term" value="C:endomembrane system"/>
    <property type="evidence" value="ECO:0007669"/>
    <property type="project" value="UniProtKB-SubCell"/>
</dbReference>
<feature type="transmembrane region" description="Helical" evidence="6">
    <location>
        <begin position="391"/>
        <end position="409"/>
    </location>
</feature>
<feature type="transmembrane region" description="Helical" evidence="6">
    <location>
        <begin position="359"/>
        <end position="385"/>
    </location>
</feature>
<feature type="transmembrane region" description="Helical" evidence="6">
    <location>
        <begin position="52"/>
        <end position="71"/>
    </location>
</feature>
<protein>
    <submittedName>
        <fullName evidence="8">Vacuole effluxer Atg22-like protein</fullName>
    </submittedName>
</protein>
<keyword evidence="9" id="KW-1185">Reference proteome</keyword>
<feature type="domain" description="Major facilitator superfamily (MFS) profile" evidence="7">
    <location>
        <begin position="235"/>
        <end position="418"/>
    </location>
</feature>
<dbReference type="InterPro" id="IPR050495">
    <property type="entry name" value="ATG22/LtaA_families"/>
</dbReference>
<keyword evidence="4 6" id="KW-1133">Transmembrane helix</keyword>
<comment type="caution">
    <text evidence="8">The sequence shown here is derived from an EMBL/GenBank/DDBJ whole genome shotgun (WGS) entry which is preliminary data.</text>
</comment>
<evidence type="ECO:0000313" key="9">
    <source>
        <dbReference type="Proteomes" id="UP000010310"/>
    </source>
</evidence>
<feature type="transmembrane region" description="Helical" evidence="6">
    <location>
        <begin position="12"/>
        <end position="32"/>
    </location>
</feature>
<dbReference type="Gene3D" id="1.20.1250.20">
    <property type="entry name" value="MFS general substrate transporter like domains"/>
    <property type="match status" value="2"/>
</dbReference>
<dbReference type="Pfam" id="PF11700">
    <property type="entry name" value="ATG22"/>
    <property type="match status" value="1"/>
</dbReference>
<sequence>MSKAKLSAEAKAWILYDGGNSAFATTVIAAFFPIFFNDFWASGLEAEIKTAYLGWGLTISNLVLLFTSPFIGALTDVSRTTKLLFTGFGAISIISVAVLYFIPAGSWLQALIFFGIANYCFAAGNTLYDKMLVQVSDESNIARISSYGFAFGYLGGGLLFLVNAAMTIKPEFFGLSSVADAVRWSFLSVSVWWTLFLIPILLKIQDKGVNLPGSHFKLAYSKVFNTLKTVSAKKNVFIFLLAFFLYIDGVHTIMAMAADFALNLGLPSSDVIIALILVQFVAFPTTLLWSKFAYKFGDKNTLLFTISLYLIVIGYSAFLSNAIEFYILASMVGAIQGGIQSISRSYYATLIPQDESGEYFGFYNMFGRAGAFMGPALVAIFVTFFQDTRYGLIPIAALFIMGAIILLKVKSTNESLQS</sequence>
<evidence type="ECO:0000259" key="7">
    <source>
        <dbReference type="PROSITE" id="PS50850"/>
    </source>
</evidence>
<feature type="transmembrane region" description="Helical" evidence="6">
    <location>
        <begin position="140"/>
        <end position="162"/>
    </location>
</feature>
<evidence type="ECO:0000256" key="1">
    <source>
        <dbReference type="ARBA" id="ARBA00004127"/>
    </source>
</evidence>
<dbReference type="InterPro" id="IPR020846">
    <property type="entry name" value="MFS_dom"/>
</dbReference>
<dbReference type="STRING" id="1208365.B273_0049"/>
<proteinExistence type="predicted"/>
<dbReference type="PROSITE" id="PS50850">
    <property type="entry name" value="MFS"/>
    <property type="match status" value="1"/>
</dbReference>
<dbReference type="PANTHER" id="PTHR23519">
    <property type="entry name" value="AUTOPHAGY-RELATED PROTEIN 22"/>
    <property type="match status" value="1"/>
</dbReference>
<evidence type="ECO:0000256" key="6">
    <source>
        <dbReference type="SAM" id="Phobius"/>
    </source>
</evidence>
<comment type="subcellular location">
    <subcellularLocation>
        <location evidence="1">Endomembrane system</location>
        <topology evidence="1">Multi-pass membrane protein</topology>
    </subcellularLocation>
</comment>
<feature type="transmembrane region" description="Helical" evidence="6">
    <location>
        <begin position="236"/>
        <end position="258"/>
    </location>
</feature>
<dbReference type="Proteomes" id="UP000010310">
    <property type="component" value="Unassembled WGS sequence"/>
</dbReference>
<reference evidence="8 9" key="1">
    <citation type="submission" date="2012-09" db="EMBL/GenBank/DDBJ databases">
        <authorList>
            <person name="Dupont C.L."/>
            <person name="Rusch D.B."/>
            <person name="Lombardo M.-J."/>
            <person name="Novotny M."/>
            <person name="Yee-Greenbaum J."/>
            <person name="Laskin R."/>
        </authorList>
    </citation>
    <scope>NUCLEOTIDE SEQUENCE [LARGE SCALE GENOMIC DNA]</scope>
    <source>
        <strain evidence="8">SAR86E</strain>
    </source>
</reference>
<organism evidence="8 9">
    <name type="scientific">SAR86 cluster bacterium SAR86E</name>
    <dbReference type="NCBI Taxonomy" id="1208365"/>
    <lineage>
        <taxon>Bacteria</taxon>
        <taxon>Pseudomonadati</taxon>
        <taxon>Pseudomonadota</taxon>
        <taxon>Gammaproteobacteria</taxon>
        <taxon>SAR86 cluster</taxon>
    </lineage>
</organism>
<name>K6FEL0_9GAMM</name>
<feature type="transmembrane region" description="Helical" evidence="6">
    <location>
        <begin position="108"/>
        <end position="128"/>
    </location>
</feature>
<feature type="transmembrane region" description="Helical" evidence="6">
    <location>
        <begin position="83"/>
        <end position="102"/>
    </location>
</feature>
<keyword evidence="3 6" id="KW-0812">Transmembrane</keyword>
<dbReference type="GO" id="GO:0022857">
    <property type="term" value="F:transmembrane transporter activity"/>
    <property type="evidence" value="ECO:0007669"/>
    <property type="project" value="InterPro"/>
</dbReference>
<keyword evidence="5 6" id="KW-0472">Membrane</keyword>
<dbReference type="SUPFAM" id="SSF103473">
    <property type="entry name" value="MFS general substrate transporter"/>
    <property type="match status" value="1"/>
</dbReference>
<evidence type="ECO:0000256" key="5">
    <source>
        <dbReference type="ARBA" id="ARBA00023136"/>
    </source>
</evidence>